<feature type="compositionally biased region" description="Low complexity" evidence="1">
    <location>
        <begin position="61"/>
        <end position="86"/>
    </location>
</feature>
<name>A0A1B0GGP9_GLOPL</name>
<evidence type="ECO:0000256" key="1">
    <source>
        <dbReference type="SAM" id="MobiDB-lite"/>
    </source>
</evidence>
<dbReference type="EnsemblMetazoa" id="GPAI000103-RA">
    <property type="protein sequence ID" value="GPAI000103-PA"/>
    <property type="gene ID" value="GPAI000103"/>
</dbReference>
<proteinExistence type="predicted"/>
<sequence>MSWRTDWMAGWLAGWLVGWLAGWLAGRGLVSTTLNAYILCQPSLMVVDVEAKRYHLKLPTSLSSSSSSSSLSSSSSPSSSSQSASSSAGQTCLVLHCEMLATLRRSGLCTGSTCPSYPFSSRCCCNCGGIFRGFFVKSGDILPRNY</sequence>
<dbReference type="AlphaFoldDB" id="A0A1B0GGP9"/>
<dbReference type="Proteomes" id="UP000092445">
    <property type="component" value="Unassembled WGS sequence"/>
</dbReference>
<keyword evidence="3" id="KW-1185">Reference proteome</keyword>
<protein>
    <submittedName>
        <fullName evidence="2">Uncharacterized protein</fullName>
    </submittedName>
</protein>
<evidence type="ECO:0000313" key="3">
    <source>
        <dbReference type="Proteomes" id="UP000092445"/>
    </source>
</evidence>
<evidence type="ECO:0000313" key="2">
    <source>
        <dbReference type="EnsemblMetazoa" id="GPAI000103-PA"/>
    </source>
</evidence>
<feature type="region of interest" description="Disordered" evidence="1">
    <location>
        <begin position="59"/>
        <end position="86"/>
    </location>
</feature>
<reference evidence="2" key="2">
    <citation type="submission" date="2020-05" db="UniProtKB">
        <authorList>
            <consortium name="EnsemblMetazoa"/>
        </authorList>
    </citation>
    <scope>IDENTIFICATION</scope>
    <source>
        <strain evidence="2">IAEA</strain>
    </source>
</reference>
<accession>A0A1B0GGP9</accession>
<dbReference type="VEuPathDB" id="VectorBase:GPAI000103"/>
<reference evidence="3" key="1">
    <citation type="submission" date="2014-03" db="EMBL/GenBank/DDBJ databases">
        <authorList>
            <person name="Aksoy S."/>
            <person name="Warren W."/>
            <person name="Wilson R.K."/>
        </authorList>
    </citation>
    <scope>NUCLEOTIDE SEQUENCE [LARGE SCALE GENOMIC DNA]</scope>
    <source>
        <strain evidence="3">IAEA</strain>
    </source>
</reference>
<organism evidence="2 3">
    <name type="scientific">Glossina pallidipes</name>
    <name type="common">Tsetse fly</name>
    <dbReference type="NCBI Taxonomy" id="7398"/>
    <lineage>
        <taxon>Eukaryota</taxon>
        <taxon>Metazoa</taxon>
        <taxon>Ecdysozoa</taxon>
        <taxon>Arthropoda</taxon>
        <taxon>Hexapoda</taxon>
        <taxon>Insecta</taxon>
        <taxon>Pterygota</taxon>
        <taxon>Neoptera</taxon>
        <taxon>Endopterygota</taxon>
        <taxon>Diptera</taxon>
        <taxon>Brachycera</taxon>
        <taxon>Muscomorpha</taxon>
        <taxon>Hippoboscoidea</taxon>
        <taxon>Glossinidae</taxon>
        <taxon>Glossina</taxon>
    </lineage>
</organism>